<comment type="similarity">
    <text evidence="1">Belongs to the methyltransferase superfamily.</text>
</comment>
<accession>V2UEB1</accession>
<evidence type="ECO:0000313" key="6">
    <source>
        <dbReference type="Proteomes" id="UP000018418"/>
    </source>
</evidence>
<comment type="caution">
    <text evidence="5">The sequence shown here is derived from an EMBL/GenBank/DDBJ whole genome shotgun (WGS) entry which is preliminary data.</text>
</comment>
<dbReference type="PANTHER" id="PTHR44942:SF4">
    <property type="entry name" value="METHYLTRANSFERASE TYPE 11 DOMAIN-CONTAINING PROTEIN"/>
    <property type="match status" value="1"/>
</dbReference>
<dbReference type="SUPFAM" id="SSF53335">
    <property type="entry name" value="S-adenosyl-L-methionine-dependent methyltransferases"/>
    <property type="match status" value="1"/>
</dbReference>
<evidence type="ECO:0000259" key="4">
    <source>
        <dbReference type="Pfam" id="PF08241"/>
    </source>
</evidence>
<reference evidence="5 6" key="1">
    <citation type="submission" date="2013-10" db="EMBL/GenBank/DDBJ databases">
        <title>The Genome Sequence of Acinetobacter brisouii CIP 110357.</title>
        <authorList>
            <consortium name="The Broad Institute Genomics Platform"/>
            <consortium name="The Broad Institute Genome Sequencing Center for Infectious Disease"/>
            <person name="Cerqueira G."/>
            <person name="Feldgarden M."/>
            <person name="Courvalin P."/>
            <person name="Grillot-Courvalin C."/>
            <person name="Clermont D."/>
            <person name="Rocha E."/>
            <person name="Yoon E.-J."/>
            <person name="Nemec A."/>
            <person name="Young S.K."/>
            <person name="Zeng Q."/>
            <person name="Gargeya S."/>
            <person name="Fitzgerald M."/>
            <person name="Abouelleil A."/>
            <person name="Alvarado L."/>
            <person name="Berlin A.M."/>
            <person name="Chapman S.B."/>
            <person name="Gainer-Dewar J."/>
            <person name="Goldberg J."/>
            <person name="Gnerre S."/>
            <person name="Griggs A."/>
            <person name="Gujja S."/>
            <person name="Hansen M."/>
            <person name="Howarth C."/>
            <person name="Imamovic A."/>
            <person name="Ireland A."/>
            <person name="Larimer J."/>
            <person name="McCowan C."/>
            <person name="Murphy C."/>
            <person name="Pearson M."/>
            <person name="Poon T.W."/>
            <person name="Priest M."/>
            <person name="Roberts A."/>
            <person name="Saif S."/>
            <person name="Shea T."/>
            <person name="Sykes S."/>
            <person name="Wortman J."/>
            <person name="Nusbaum C."/>
            <person name="Birren B."/>
        </authorList>
    </citation>
    <scope>NUCLEOTIDE SEQUENCE [LARGE SCALE GENOMIC DNA]</scope>
    <source>
        <strain evidence="5 6">CIP 110357</strain>
    </source>
</reference>
<dbReference type="CDD" id="cd02440">
    <property type="entry name" value="AdoMet_MTases"/>
    <property type="match status" value="1"/>
</dbReference>
<feature type="domain" description="Methyltransferase type 11" evidence="4">
    <location>
        <begin position="48"/>
        <end position="135"/>
    </location>
</feature>
<name>V2UEB1_9GAMM</name>
<protein>
    <recommendedName>
        <fullName evidence="4">Methyltransferase type 11 domain-containing protein</fullName>
    </recommendedName>
</protein>
<dbReference type="EMBL" id="AYEU01000002">
    <property type="protein sequence ID" value="ESK52838.1"/>
    <property type="molecule type" value="Genomic_DNA"/>
</dbReference>
<dbReference type="InterPro" id="IPR029063">
    <property type="entry name" value="SAM-dependent_MTases_sf"/>
</dbReference>
<keyword evidence="6" id="KW-1185">Reference proteome</keyword>
<dbReference type="PATRIC" id="fig|1341683.3.peg.226"/>
<dbReference type="Gene3D" id="3.40.50.150">
    <property type="entry name" value="Vaccinia Virus protein VP39"/>
    <property type="match status" value="1"/>
</dbReference>
<dbReference type="Proteomes" id="UP000018418">
    <property type="component" value="Unassembled WGS sequence"/>
</dbReference>
<dbReference type="PANTHER" id="PTHR44942">
    <property type="entry name" value="METHYLTRANSF_11 DOMAIN-CONTAINING PROTEIN"/>
    <property type="match status" value="1"/>
</dbReference>
<dbReference type="GO" id="GO:0032259">
    <property type="term" value="P:methylation"/>
    <property type="evidence" value="ECO:0007669"/>
    <property type="project" value="UniProtKB-KW"/>
</dbReference>
<keyword evidence="3" id="KW-0808">Transferase</keyword>
<evidence type="ECO:0000256" key="2">
    <source>
        <dbReference type="ARBA" id="ARBA00022603"/>
    </source>
</evidence>
<dbReference type="STRING" id="396323.VH98_00680"/>
<keyword evidence="2" id="KW-0489">Methyltransferase</keyword>
<sequence>MSTIHPTAAQGFSSGAALYQQTRPSYPLQIVSWLRSELELTSQSQVIDLAAGTGKFTQYLKQVTPHIVAVEPVTEMQQQLKAAYPDVTTLTAYSDQIPLESAQYDAVLAAQAFHWFANHETLAEVHRLLKPHGHFGLVWNQRDTSVPWVKAIADILLPLENNTPRYHSGEWKKAFQNQSWFKLGSEQHFIHLHHGTVEQVVSKRLLSTSFIAMMPAEQQQQLKQQFEQVVFDYLGKRPDDEIDFPYLTYAYDFIKI</sequence>
<dbReference type="GO" id="GO:0008757">
    <property type="term" value="F:S-adenosylmethionine-dependent methyltransferase activity"/>
    <property type="evidence" value="ECO:0007669"/>
    <property type="project" value="InterPro"/>
</dbReference>
<dbReference type="Pfam" id="PF08241">
    <property type="entry name" value="Methyltransf_11"/>
    <property type="match status" value="1"/>
</dbReference>
<dbReference type="AlphaFoldDB" id="V2UEB1"/>
<proteinExistence type="inferred from homology"/>
<evidence type="ECO:0000256" key="3">
    <source>
        <dbReference type="ARBA" id="ARBA00022679"/>
    </source>
</evidence>
<evidence type="ECO:0000256" key="1">
    <source>
        <dbReference type="ARBA" id="ARBA00008361"/>
    </source>
</evidence>
<dbReference type="InterPro" id="IPR013216">
    <property type="entry name" value="Methyltransf_11"/>
</dbReference>
<evidence type="ECO:0000313" key="5">
    <source>
        <dbReference type="EMBL" id="ESK52838.1"/>
    </source>
</evidence>
<organism evidence="5 6">
    <name type="scientific">Acinetobacter brisouii CIP 110357</name>
    <dbReference type="NCBI Taxonomy" id="1341683"/>
    <lineage>
        <taxon>Bacteria</taxon>
        <taxon>Pseudomonadati</taxon>
        <taxon>Pseudomonadota</taxon>
        <taxon>Gammaproteobacteria</taxon>
        <taxon>Moraxellales</taxon>
        <taxon>Moraxellaceae</taxon>
        <taxon>Acinetobacter</taxon>
    </lineage>
</organism>
<dbReference type="HOGENOM" id="CLU_049344_3_0_6"/>
<dbReference type="OrthoDB" id="9797252at2"/>
<gene>
    <name evidence="5" type="ORF">P255_00230</name>
</gene>
<dbReference type="InterPro" id="IPR051052">
    <property type="entry name" value="Diverse_substrate_MTase"/>
</dbReference>